<evidence type="ECO:0000313" key="2">
    <source>
        <dbReference type="EMBL" id="PIP56318.1"/>
    </source>
</evidence>
<sequence length="212" mass="23807">MIAQFLYTMPRLRRSTLLFILPVWGAMGSILVVTLGVLLIQSGAPDFIAQIVDPSHESYNLFTSIPQQGSVLGQHIESNDLRVVKVQAFLDSYRSPMPAQAFIDAADQYNLPWTLLPAIACKESGCGRAIPRDSFNAFGWAVYTGQNSGANFDSWEHAISTVARGLRKNYFDKGLDTVIKIESRYTPPSARSDHSWQKDIDFFMDKIENWQL</sequence>
<reference evidence="2 3" key="1">
    <citation type="submission" date="2017-09" db="EMBL/GenBank/DDBJ databases">
        <title>Depth-based differentiation of microbial function through sediment-hosted aquifers and enrichment of novel symbionts in the deep terrestrial subsurface.</title>
        <authorList>
            <person name="Probst A.J."/>
            <person name="Ladd B."/>
            <person name="Jarett J.K."/>
            <person name="Geller-Mcgrath D.E."/>
            <person name="Sieber C.M."/>
            <person name="Emerson J.B."/>
            <person name="Anantharaman K."/>
            <person name="Thomas B.C."/>
            <person name="Malmstrom R."/>
            <person name="Stieglmeier M."/>
            <person name="Klingl A."/>
            <person name="Woyke T."/>
            <person name="Ryan C.M."/>
            <person name="Banfield J.F."/>
        </authorList>
    </citation>
    <scope>NUCLEOTIDE SEQUENCE [LARGE SCALE GENOMIC DNA]</scope>
    <source>
        <strain evidence="2">CG22_combo_CG10-13_8_21_14_all_39_12</strain>
    </source>
</reference>
<dbReference type="SUPFAM" id="SSF53955">
    <property type="entry name" value="Lysozyme-like"/>
    <property type="match status" value="1"/>
</dbReference>
<proteinExistence type="predicted"/>
<keyword evidence="1" id="KW-0472">Membrane</keyword>
<evidence type="ECO:0000256" key="1">
    <source>
        <dbReference type="SAM" id="Phobius"/>
    </source>
</evidence>
<feature type="transmembrane region" description="Helical" evidence="1">
    <location>
        <begin position="16"/>
        <end position="40"/>
    </location>
</feature>
<name>A0A2H0BH38_UNCKA</name>
<comment type="caution">
    <text evidence="2">The sequence shown here is derived from an EMBL/GenBank/DDBJ whole genome shotgun (WGS) entry which is preliminary data.</text>
</comment>
<organism evidence="2 3">
    <name type="scientific">candidate division WWE3 bacterium CG22_combo_CG10-13_8_21_14_all_39_12</name>
    <dbReference type="NCBI Taxonomy" id="1975094"/>
    <lineage>
        <taxon>Bacteria</taxon>
        <taxon>Katanobacteria</taxon>
    </lineage>
</organism>
<keyword evidence="1" id="KW-1133">Transmembrane helix</keyword>
<protein>
    <submittedName>
        <fullName evidence="2">Uncharacterized protein</fullName>
    </submittedName>
</protein>
<accession>A0A2H0BH38</accession>
<dbReference type="Proteomes" id="UP000228495">
    <property type="component" value="Unassembled WGS sequence"/>
</dbReference>
<dbReference type="AlphaFoldDB" id="A0A2H0BH38"/>
<dbReference type="InterPro" id="IPR023346">
    <property type="entry name" value="Lysozyme-like_dom_sf"/>
</dbReference>
<keyword evidence="1" id="KW-0812">Transmembrane</keyword>
<evidence type="ECO:0000313" key="3">
    <source>
        <dbReference type="Proteomes" id="UP000228495"/>
    </source>
</evidence>
<dbReference type="EMBL" id="PCSU01000063">
    <property type="protein sequence ID" value="PIP56318.1"/>
    <property type="molecule type" value="Genomic_DNA"/>
</dbReference>
<gene>
    <name evidence="2" type="ORF">COX05_03670</name>
</gene>